<keyword evidence="2" id="KW-1185">Reference proteome</keyword>
<sequence length="78" mass="8890">MMHCHSLGQSVSVRQLRMEAAMTNQQTIIISSSEDLLPRNMPFTCTDHAAASDQRETSLLQSEPWSVDYRVQESEHKL</sequence>
<accession>C8V0E8</accession>
<dbReference type="EMBL" id="BN001301">
    <property type="protein sequence ID" value="CBF69473.1"/>
    <property type="molecule type" value="Genomic_DNA"/>
</dbReference>
<proteinExistence type="predicted"/>
<protein>
    <submittedName>
        <fullName evidence="1">Uncharacterized protein</fullName>
    </submittedName>
</protein>
<dbReference type="AlphaFoldDB" id="C8V0E8"/>
<evidence type="ECO:0000313" key="2">
    <source>
        <dbReference type="Proteomes" id="UP000000560"/>
    </source>
</evidence>
<dbReference type="GeneID" id="74897083"/>
<dbReference type="RefSeq" id="XP_050466925.1">
    <property type="nucleotide sequence ID" value="XM_050612518.1"/>
</dbReference>
<gene>
    <name evidence="1" type="ORF">ANIA_11508</name>
</gene>
<dbReference type="Proteomes" id="UP000000560">
    <property type="component" value="Chromosome I"/>
</dbReference>
<reference evidence="2" key="2">
    <citation type="journal article" date="2009" name="Fungal Genet. Biol.">
        <title>The 2008 update of the Aspergillus nidulans genome annotation: a community effort.</title>
        <authorList>
            <person name="Wortman J.R."/>
            <person name="Gilsenan J.M."/>
            <person name="Joardar V."/>
            <person name="Deegan J."/>
            <person name="Clutterbuck J."/>
            <person name="Andersen M.R."/>
            <person name="Archer D."/>
            <person name="Bencina M."/>
            <person name="Braus G."/>
            <person name="Coutinho P."/>
            <person name="von Dohren H."/>
            <person name="Doonan J."/>
            <person name="Driessen A.J."/>
            <person name="Durek P."/>
            <person name="Espeso E."/>
            <person name="Fekete E."/>
            <person name="Flipphi M."/>
            <person name="Estrada C.G."/>
            <person name="Geysens S."/>
            <person name="Goldman G."/>
            <person name="de Groot P.W."/>
            <person name="Hansen K."/>
            <person name="Harris S.D."/>
            <person name="Heinekamp T."/>
            <person name="Helmstaedt K."/>
            <person name="Henrissat B."/>
            <person name="Hofmann G."/>
            <person name="Homan T."/>
            <person name="Horio T."/>
            <person name="Horiuchi H."/>
            <person name="James S."/>
            <person name="Jones M."/>
            <person name="Karaffa L."/>
            <person name="Karanyi Z."/>
            <person name="Kato M."/>
            <person name="Keller N."/>
            <person name="Kelly D.E."/>
            <person name="Kiel J.A."/>
            <person name="Kim J.M."/>
            <person name="van der Klei I.J."/>
            <person name="Klis F.M."/>
            <person name="Kovalchuk A."/>
            <person name="Krasevec N."/>
            <person name="Kubicek C.P."/>
            <person name="Liu B."/>
            <person name="Maccabe A."/>
            <person name="Meyer V."/>
            <person name="Mirabito P."/>
            <person name="Miskei M."/>
            <person name="Mos M."/>
            <person name="Mullins J."/>
            <person name="Nelson D.R."/>
            <person name="Nielsen J."/>
            <person name="Oakley B.R."/>
            <person name="Osmani S.A."/>
            <person name="Pakula T."/>
            <person name="Paszewski A."/>
            <person name="Paulsen I."/>
            <person name="Pilsyk S."/>
            <person name="Pocsi I."/>
            <person name="Punt P.J."/>
            <person name="Ram A.F."/>
            <person name="Ren Q."/>
            <person name="Robellet X."/>
            <person name="Robson G."/>
            <person name="Seiboth B."/>
            <person name="van Solingen P."/>
            <person name="Specht T."/>
            <person name="Sun J."/>
            <person name="Taheri-Talesh N."/>
            <person name="Takeshita N."/>
            <person name="Ussery D."/>
            <person name="vanKuyk P.A."/>
            <person name="Visser H."/>
            <person name="van de Vondervoort P.J."/>
            <person name="de Vries R.P."/>
            <person name="Walton J."/>
            <person name="Xiang X."/>
            <person name="Xiong Y."/>
            <person name="Zeng A.P."/>
            <person name="Brandt B.W."/>
            <person name="Cornell M.J."/>
            <person name="van den Hondel C.A."/>
            <person name="Visser J."/>
            <person name="Oliver S.G."/>
            <person name="Turner G."/>
        </authorList>
    </citation>
    <scope>GENOME REANNOTATION</scope>
    <source>
        <strain evidence="2">FGSC A4 / ATCC 38163 / CBS 112.46 / NRRL 194 / M139</strain>
    </source>
</reference>
<name>C8V0E8_EMENI</name>
<dbReference type="HOGENOM" id="CLU_2622018_0_0_1"/>
<reference evidence="2" key="1">
    <citation type="journal article" date="2005" name="Nature">
        <title>Sequencing of Aspergillus nidulans and comparative analysis with A. fumigatus and A. oryzae.</title>
        <authorList>
            <person name="Galagan J.E."/>
            <person name="Calvo S.E."/>
            <person name="Cuomo C."/>
            <person name="Ma L.J."/>
            <person name="Wortman J.R."/>
            <person name="Batzoglou S."/>
            <person name="Lee S.I."/>
            <person name="Basturkmen M."/>
            <person name="Spevak C.C."/>
            <person name="Clutterbuck J."/>
            <person name="Kapitonov V."/>
            <person name="Jurka J."/>
            <person name="Scazzocchio C."/>
            <person name="Farman M."/>
            <person name="Butler J."/>
            <person name="Purcell S."/>
            <person name="Harris S."/>
            <person name="Braus G.H."/>
            <person name="Draht O."/>
            <person name="Busch S."/>
            <person name="D'Enfert C."/>
            <person name="Bouchier C."/>
            <person name="Goldman G.H."/>
            <person name="Bell-Pedersen D."/>
            <person name="Griffiths-Jones S."/>
            <person name="Doonan J.H."/>
            <person name="Yu J."/>
            <person name="Vienken K."/>
            <person name="Pain A."/>
            <person name="Freitag M."/>
            <person name="Selker E.U."/>
            <person name="Archer D.B."/>
            <person name="Penalva M.A."/>
            <person name="Oakley B.R."/>
            <person name="Momany M."/>
            <person name="Tanaka T."/>
            <person name="Kumagai T."/>
            <person name="Asai K."/>
            <person name="Machida M."/>
            <person name="Nierman W.C."/>
            <person name="Denning D.W."/>
            <person name="Caddick M."/>
            <person name="Hynes M."/>
            <person name="Paoletti M."/>
            <person name="Fischer R."/>
            <person name="Miller B."/>
            <person name="Dyer P."/>
            <person name="Sachs M.S."/>
            <person name="Osmani S.A."/>
            <person name="Birren B.W."/>
        </authorList>
    </citation>
    <scope>NUCLEOTIDE SEQUENCE [LARGE SCALE GENOMIC DNA]</scope>
    <source>
        <strain evidence="2">FGSC A4 / ATCC 38163 / CBS 112.46 / NRRL 194 / M139</strain>
    </source>
</reference>
<dbReference type="InParanoid" id="C8V0E8"/>
<organism evidence="1 2">
    <name type="scientific">Emericella nidulans (strain FGSC A4 / ATCC 38163 / CBS 112.46 / NRRL 194 / M139)</name>
    <name type="common">Aspergillus nidulans</name>
    <dbReference type="NCBI Taxonomy" id="227321"/>
    <lineage>
        <taxon>Eukaryota</taxon>
        <taxon>Fungi</taxon>
        <taxon>Dikarya</taxon>
        <taxon>Ascomycota</taxon>
        <taxon>Pezizomycotina</taxon>
        <taxon>Eurotiomycetes</taxon>
        <taxon>Eurotiomycetidae</taxon>
        <taxon>Eurotiales</taxon>
        <taxon>Aspergillaceae</taxon>
        <taxon>Aspergillus</taxon>
        <taxon>Aspergillus subgen. Nidulantes</taxon>
    </lineage>
</organism>
<evidence type="ECO:0000313" key="1">
    <source>
        <dbReference type="EMBL" id="CBF69473.1"/>
    </source>
</evidence>
<dbReference type="KEGG" id="ani:ANIA_11508"/>